<feature type="transmembrane region" description="Helical" evidence="2">
    <location>
        <begin position="537"/>
        <end position="556"/>
    </location>
</feature>
<keyword evidence="2" id="KW-0472">Membrane</keyword>
<feature type="compositionally biased region" description="Basic and acidic residues" evidence="1">
    <location>
        <begin position="625"/>
        <end position="638"/>
    </location>
</feature>
<keyword evidence="2" id="KW-1133">Transmembrane helix</keyword>
<feature type="transmembrane region" description="Helical" evidence="2">
    <location>
        <begin position="84"/>
        <end position="107"/>
    </location>
</feature>
<dbReference type="InParanoid" id="A0A1V8S9I8"/>
<proteinExistence type="predicted"/>
<name>A0A1V8S9I8_9PEZI</name>
<keyword evidence="2" id="KW-0812">Transmembrane</keyword>
<feature type="transmembrane region" description="Helical" evidence="2">
    <location>
        <begin position="205"/>
        <end position="229"/>
    </location>
</feature>
<feature type="region of interest" description="Disordered" evidence="1">
    <location>
        <begin position="625"/>
        <end position="646"/>
    </location>
</feature>
<dbReference type="AlphaFoldDB" id="A0A1V8S9I8"/>
<feature type="region of interest" description="Disordered" evidence="1">
    <location>
        <begin position="1"/>
        <end position="52"/>
    </location>
</feature>
<accession>A0A1V8S9I8</accession>
<evidence type="ECO:0000313" key="4">
    <source>
        <dbReference type="Proteomes" id="UP000192596"/>
    </source>
</evidence>
<gene>
    <name evidence="3" type="ORF">B0A48_18263</name>
</gene>
<sequence length="646" mass="70985">MQALGPRAPSSRLQATPGDQSENLHGAIATQPARPVKFKPSRPSTPVGPEIPLISSEQRRDQDHVMEILHIDQPRMWRAKPLHWLSLLSMAVVEIGIITALVTLLVLSNRRQGFVAIGKEFDVSLSVNSMHLQRTFGKSFLWTSLPAFLMTLLSLGFAAIVGSYSEELPYRNLHDGGSIDRTVCLDYRRYPMLYKYWPAWKNRNLTLGFGAFLAFLTTIVLVPLAAHLFQPVYPPFAMRKDFPVMSVYNASSPLAIVDYAPIIGIVAAVRVYGGNWPKWTDGAYAVAEHNRPQGLSSSLNLTELQISASGYAATLDCRSLVEYSLARNPPDGDTATLALDALDMGCNVSLTAGVGPGNEIYLASVSNTNCPEGSGISRIAFLAGRYSSSSTYLLEDMNVIACMPSYSQTSGSIVSSPGFDSTRFEPIASISEMRPDGWALFEKQLVTLSNIGNNNSPDFTSQFGQLILDVARSKNASLVLDTGMLLETIPSVFQSVYAVLARTRMFTKLPEDQPRTDTGLIIYSESRLATVSWSSDITIAIIAALTVFTIWLAVLVPRKNPMLAEEPRGILSGAALLANSDLQQYIREPEWREQYGGRLHKWLKRKFDLGKERCTMDEHGIIKVSGLKDRPPEREKKPSASSSSAA</sequence>
<dbReference type="STRING" id="1507870.A0A1V8S9I8"/>
<dbReference type="Pfam" id="PF11915">
    <property type="entry name" value="DUF3433"/>
    <property type="match status" value="1"/>
</dbReference>
<dbReference type="EMBL" id="NAJO01000080">
    <property type="protein sequence ID" value="OQN95723.1"/>
    <property type="molecule type" value="Genomic_DNA"/>
</dbReference>
<dbReference type="InterPro" id="IPR021840">
    <property type="entry name" value="DUF3433"/>
</dbReference>
<organism evidence="3 4">
    <name type="scientific">Cryoendolithus antarcticus</name>
    <dbReference type="NCBI Taxonomy" id="1507870"/>
    <lineage>
        <taxon>Eukaryota</taxon>
        <taxon>Fungi</taxon>
        <taxon>Dikarya</taxon>
        <taxon>Ascomycota</taxon>
        <taxon>Pezizomycotina</taxon>
        <taxon>Dothideomycetes</taxon>
        <taxon>Dothideomycetidae</taxon>
        <taxon>Cladosporiales</taxon>
        <taxon>Cladosporiaceae</taxon>
        <taxon>Cryoendolithus</taxon>
    </lineage>
</organism>
<comment type="caution">
    <text evidence="3">The sequence shown here is derived from an EMBL/GenBank/DDBJ whole genome shotgun (WGS) entry which is preliminary data.</text>
</comment>
<reference evidence="4" key="1">
    <citation type="submission" date="2017-03" db="EMBL/GenBank/DDBJ databases">
        <title>Genomes of endolithic fungi from Antarctica.</title>
        <authorList>
            <person name="Coleine C."/>
            <person name="Masonjones S."/>
            <person name="Stajich J.E."/>
        </authorList>
    </citation>
    <scope>NUCLEOTIDE SEQUENCE [LARGE SCALE GENOMIC DNA]</scope>
    <source>
        <strain evidence="4">CCFEE 5527</strain>
    </source>
</reference>
<dbReference type="OrthoDB" id="3522351at2759"/>
<keyword evidence="4" id="KW-1185">Reference proteome</keyword>
<feature type="transmembrane region" description="Helical" evidence="2">
    <location>
        <begin position="140"/>
        <end position="164"/>
    </location>
</feature>
<evidence type="ECO:0000313" key="3">
    <source>
        <dbReference type="EMBL" id="OQN95723.1"/>
    </source>
</evidence>
<dbReference type="Proteomes" id="UP000192596">
    <property type="component" value="Unassembled WGS sequence"/>
</dbReference>
<protein>
    <submittedName>
        <fullName evidence="3">Uncharacterized protein</fullName>
    </submittedName>
</protein>
<feature type="compositionally biased region" description="Polar residues" evidence="1">
    <location>
        <begin position="11"/>
        <end position="23"/>
    </location>
</feature>
<evidence type="ECO:0000256" key="1">
    <source>
        <dbReference type="SAM" id="MobiDB-lite"/>
    </source>
</evidence>
<evidence type="ECO:0000256" key="2">
    <source>
        <dbReference type="SAM" id="Phobius"/>
    </source>
</evidence>